<gene>
    <name evidence="2" type="ORF">CCAP1982_LOCUS343</name>
</gene>
<reference evidence="2" key="1">
    <citation type="submission" date="2020-11" db="EMBL/GenBank/DDBJ databases">
        <authorList>
            <person name="Whitehead M."/>
        </authorList>
    </citation>
    <scope>NUCLEOTIDE SEQUENCE</scope>
    <source>
        <strain evidence="2">EGII</strain>
    </source>
</reference>
<evidence type="ECO:0000313" key="2">
    <source>
        <dbReference type="EMBL" id="CAD6991416.1"/>
    </source>
</evidence>
<comment type="caution">
    <text evidence="2">The sequence shown here is derived from an EMBL/GenBank/DDBJ whole genome shotgun (WGS) entry which is preliminary data.</text>
</comment>
<organism evidence="2 3">
    <name type="scientific">Ceratitis capitata</name>
    <name type="common">Mediterranean fruit fly</name>
    <name type="synonym">Tephritis capitata</name>
    <dbReference type="NCBI Taxonomy" id="7213"/>
    <lineage>
        <taxon>Eukaryota</taxon>
        <taxon>Metazoa</taxon>
        <taxon>Ecdysozoa</taxon>
        <taxon>Arthropoda</taxon>
        <taxon>Hexapoda</taxon>
        <taxon>Insecta</taxon>
        <taxon>Pterygota</taxon>
        <taxon>Neoptera</taxon>
        <taxon>Endopterygota</taxon>
        <taxon>Diptera</taxon>
        <taxon>Brachycera</taxon>
        <taxon>Muscomorpha</taxon>
        <taxon>Tephritoidea</taxon>
        <taxon>Tephritidae</taxon>
        <taxon>Ceratitis</taxon>
        <taxon>Ceratitis</taxon>
    </lineage>
</organism>
<name>A0A811TZA7_CERCA</name>
<keyword evidence="3" id="KW-1185">Reference proteome</keyword>
<dbReference type="EMBL" id="CAJHJT010000001">
    <property type="protein sequence ID" value="CAD6991416.1"/>
    <property type="molecule type" value="Genomic_DNA"/>
</dbReference>
<evidence type="ECO:0000313" key="3">
    <source>
        <dbReference type="Proteomes" id="UP000606786"/>
    </source>
</evidence>
<evidence type="ECO:0000256" key="1">
    <source>
        <dbReference type="SAM" id="SignalP"/>
    </source>
</evidence>
<dbReference type="Proteomes" id="UP000606786">
    <property type="component" value="Unassembled WGS sequence"/>
</dbReference>
<protein>
    <submittedName>
        <fullName evidence="2">(Mediterranean fruit fly) hypothetical protein</fullName>
    </submittedName>
</protein>
<dbReference type="AlphaFoldDB" id="A0A811TZA7"/>
<sequence>MLDCHSTLVVITSPCLSASCLLYTICMAQAPLCACTTTTTITTSIVVCLPREKVGCWLVARVLSTAHAKITANNNNNMCDSKTFFGTSSASHSHRRSRLPTTVSPLLSHHNCSLCQATSLSYYCNRKCNCNNVGYLVTTLPFGICKFARVRSVAVVVAPCTYGMQITCATSYRTTIITFIITSQTLRQEVRGSVDVYVPLMS</sequence>
<keyword evidence="1" id="KW-0732">Signal</keyword>
<proteinExistence type="predicted"/>
<feature type="signal peptide" evidence="1">
    <location>
        <begin position="1"/>
        <end position="28"/>
    </location>
</feature>
<accession>A0A811TZA7</accession>
<feature type="chain" id="PRO_5033031397" evidence="1">
    <location>
        <begin position="29"/>
        <end position="202"/>
    </location>
</feature>